<comment type="caution">
    <text evidence="1">The sequence shown here is derived from an EMBL/GenBank/DDBJ whole genome shotgun (WGS) entry which is preliminary data.</text>
</comment>
<accession>A0A644TSW6</accession>
<dbReference type="AlphaFoldDB" id="A0A644TSW6"/>
<reference evidence="1" key="1">
    <citation type="submission" date="2019-08" db="EMBL/GenBank/DDBJ databases">
        <authorList>
            <person name="Kucharzyk K."/>
            <person name="Murdoch R.W."/>
            <person name="Higgins S."/>
            <person name="Loffler F."/>
        </authorList>
    </citation>
    <scope>NUCLEOTIDE SEQUENCE</scope>
</reference>
<dbReference type="Pfam" id="PF14903">
    <property type="entry name" value="WG_beta_rep"/>
    <property type="match status" value="2"/>
</dbReference>
<protein>
    <recommendedName>
        <fullName evidence="2">WG repeat-containing protein</fullName>
    </recommendedName>
</protein>
<dbReference type="PANTHER" id="PTHR37841">
    <property type="entry name" value="GLR2918 PROTEIN"/>
    <property type="match status" value="1"/>
</dbReference>
<dbReference type="EMBL" id="VSSQ01000050">
    <property type="protein sequence ID" value="MPL69990.1"/>
    <property type="molecule type" value="Genomic_DNA"/>
</dbReference>
<dbReference type="InterPro" id="IPR032774">
    <property type="entry name" value="WG_beta_rep"/>
</dbReference>
<dbReference type="PANTHER" id="PTHR37841:SF1">
    <property type="entry name" value="DUF3298 DOMAIN-CONTAINING PROTEIN"/>
    <property type="match status" value="1"/>
</dbReference>
<name>A0A644TSW6_9ZZZZ</name>
<proteinExistence type="predicted"/>
<gene>
    <name evidence="1" type="ORF">SDC9_15741</name>
</gene>
<evidence type="ECO:0000313" key="1">
    <source>
        <dbReference type="EMBL" id="MPL69990.1"/>
    </source>
</evidence>
<evidence type="ECO:0008006" key="2">
    <source>
        <dbReference type="Google" id="ProtNLM"/>
    </source>
</evidence>
<sequence length="578" mass="66447">MKRIVLLFLLIHISFLGFSQEKELIEGLKSRFDSISEVKDLKAANLFSFTTNNKVGLISSNGSLVYEPYFESVSVYRANDFVYIKAKMPNGRTALLDTEGKVMFQPIYEDVFVTEDELVLTKFNNKYGIVTFEGLGYLYPEFDTVKVMIDEDTFFVASIGEKNMIFNTNSDVVEYFDKDTVISFVEVINTSLLPFAWIQEPTADIVRYIGGGNFYVREKDKMIILNRKGQEIENKNLSIPAENVVNFDWERVLFRAQSFVGMMNYDGLVIAEPKYQDMSVIVPDQVYAFKSNEQWGLMNKDGKELTRPQFESFSLETYGGKEIIKSKNAQNRTALINKRGKPIMQAYYQDVEPANLSGFYNQIENAGQGIISGKGVMYVRPEYDNVDAYIEVDTFFVAKRNNRFTIFGTKGDVIYDGLNIIVDIQDSTLIFVDNNQLKKTTIRNNQIMQNATPIKVSFEELGRVFDSLIIVKNKKGWTYAHKKTFIPITTKTFDYITPFAKGYAFAVEKKKLNIIDTNFNVVFNVIDKDFAPIELEQLANLIFEAYKNGKSYQYVRKDNKYGILRLKAIKEVKIKKYN</sequence>
<organism evidence="1">
    <name type="scientific">bioreactor metagenome</name>
    <dbReference type="NCBI Taxonomy" id="1076179"/>
    <lineage>
        <taxon>unclassified sequences</taxon>
        <taxon>metagenomes</taxon>
        <taxon>ecological metagenomes</taxon>
    </lineage>
</organism>